<dbReference type="SUPFAM" id="SSF74650">
    <property type="entry name" value="Galactose mutarotase-like"/>
    <property type="match status" value="1"/>
</dbReference>
<keyword evidence="2" id="KW-1185">Reference proteome</keyword>
<accession>A0ABR4FSQ9</accession>
<dbReference type="InterPro" id="IPR018052">
    <property type="entry name" value="Ald1_epimerase_CS"/>
</dbReference>
<comment type="caution">
    <text evidence="1">The sequence shown here is derived from an EMBL/GenBank/DDBJ whole genome shotgun (WGS) entry which is preliminary data.</text>
</comment>
<dbReference type="Proteomes" id="UP001610563">
    <property type="component" value="Unassembled WGS sequence"/>
</dbReference>
<dbReference type="PANTHER" id="PTHR10091">
    <property type="entry name" value="ALDOSE-1-EPIMERASE"/>
    <property type="match status" value="1"/>
</dbReference>
<dbReference type="EMBL" id="JBFTWV010000121">
    <property type="protein sequence ID" value="KAL2786307.1"/>
    <property type="molecule type" value="Genomic_DNA"/>
</dbReference>
<dbReference type="InterPro" id="IPR014718">
    <property type="entry name" value="GH-type_carb-bd"/>
</dbReference>
<organism evidence="1 2">
    <name type="scientific">Aspergillus keveii</name>
    <dbReference type="NCBI Taxonomy" id="714993"/>
    <lineage>
        <taxon>Eukaryota</taxon>
        <taxon>Fungi</taxon>
        <taxon>Dikarya</taxon>
        <taxon>Ascomycota</taxon>
        <taxon>Pezizomycotina</taxon>
        <taxon>Eurotiomycetes</taxon>
        <taxon>Eurotiomycetidae</taxon>
        <taxon>Eurotiales</taxon>
        <taxon>Aspergillaceae</taxon>
        <taxon>Aspergillus</taxon>
        <taxon>Aspergillus subgen. Nidulantes</taxon>
    </lineage>
</organism>
<evidence type="ECO:0000313" key="1">
    <source>
        <dbReference type="EMBL" id="KAL2786307.1"/>
    </source>
</evidence>
<dbReference type="Pfam" id="PF01263">
    <property type="entry name" value="Aldose_epim"/>
    <property type="match status" value="1"/>
</dbReference>
<proteinExistence type="predicted"/>
<name>A0ABR4FSQ9_9EURO</name>
<dbReference type="PANTHER" id="PTHR10091:SF0">
    <property type="entry name" value="GALACTOSE MUTAROTASE"/>
    <property type="match status" value="1"/>
</dbReference>
<reference evidence="1 2" key="1">
    <citation type="submission" date="2024-07" db="EMBL/GenBank/DDBJ databases">
        <title>Section-level genome sequencing and comparative genomics of Aspergillus sections Usti and Cavernicolus.</title>
        <authorList>
            <consortium name="Lawrence Berkeley National Laboratory"/>
            <person name="Nybo J.L."/>
            <person name="Vesth T.C."/>
            <person name="Theobald S."/>
            <person name="Frisvad J.C."/>
            <person name="Larsen T.O."/>
            <person name="Kjaerboelling I."/>
            <person name="Rothschild-Mancinelli K."/>
            <person name="Lyhne E.K."/>
            <person name="Kogle M.E."/>
            <person name="Barry K."/>
            <person name="Clum A."/>
            <person name="Na H."/>
            <person name="Ledsgaard L."/>
            <person name="Lin J."/>
            <person name="Lipzen A."/>
            <person name="Kuo A."/>
            <person name="Riley R."/>
            <person name="Mondo S."/>
            <person name="Labutti K."/>
            <person name="Haridas S."/>
            <person name="Pangalinan J."/>
            <person name="Salamov A.A."/>
            <person name="Simmons B.A."/>
            <person name="Magnuson J.K."/>
            <person name="Chen J."/>
            <person name="Drula E."/>
            <person name="Henrissat B."/>
            <person name="Wiebenga A."/>
            <person name="Lubbers R.J."/>
            <person name="Gomes A.C."/>
            <person name="Makela M.R."/>
            <person name="Stajich J."/>
            <person name="Grigoriev I.V."/>
            <person name="Mortensen U.H."/>
            <person name="De Vries R.P."/>
            <person name="Baker S.E."/>
            <person name="Andersen M.R."/>
        </authorList>
    </citation>
    <scope>NUCLEOTIDE SEQUENCE [LARGE SCALE GENOMIC DNA]</scope>
    <source>
        <strain evidence="1 2">CBS 209.92</strain>
    </source>
</reference>
<gene>
    <name evidence="1" type="ORF">BJX66DRAFT_328673</name>
</gene>
<dbReference type="InterPro" id="IPR008183">
    <property type="entry name" value="Aldose_1/G6P_1-epimerase"/>
</dbReference>
<protein>
    <submittedName>
        <fullName evidence="1">Mutarotase</fullName>
    </submittedName>
</protein>
<dbReference type="Gene3D" id="2.70.98.10">
    <property type="match status" value="1"/>
</dbReference>
<sequence>MASPTVTSALTFLPRGAIIRNFNIANKNIRNTPHFRETIGRVANRLANAVVHLNGHEYPLDKNNGPNCIHGGLIKDGDGRFPGTVDVTVWYIESQKGENPKRTVVTMEYEVSAKNMECEETAVNLTNHSYFNLSDKPTIAGTKAQICTQRYLPINANNIPTGTIDEFPIDVTKEFELQKAAPVIDNCFVLKSSTDPSKIPLDTRKHPLELLGSFHHPESGIHLEALSTEPAFQFYTGDHIDVPGKPSYGPRAGFCVEPGRFLNAVNQPTWRGMSLLKKGEVYGSKIMYEAWKV</sequence>
<evidence type="ECO:0000313" key="2">
    <source>
        <dbReference type="Proteomes" id="UP001610563"/>
    </source>
</evidence>
<dbReference type="PROSITE" id="PS00545">
    <property type="entry name" value="ALDOSE_1_EPIMERASE"/>
    <property type="match status" value="1"/>
</dbReference>
<dbReference type="InterPro" id="IPR011013">
    <property type="entry name" value="Gal_mutarotase_sf_dom"/>
</dbReference>